<dbReference type="CDD" id="cd05233">
    <property type="entry name" value="SDR_c"/>
    <property type="match status" value="1"/>
</dbReference>
<dbReference type="RefSeq" id="XP_016249597.1">
    <property type="nucleotide sequence ID" value="XM_016392078.1"/>
</dbReference>
<evidence type="ECO:0000313" key="4">
    <source>
        <dbReference type="Proteomes" id="UP000054466"/>
    </source>
</evidence>
<sequence length="272" mass="28134">MTDLVLVVTGVGGMGLAVARRLGSGRRVILADYSEKALDAAVSQLQSEGFIVESHKVDVADYDSVRQLSEHAAKAGRIDAIVHTAGVAPATGSKEQILDVDLVGTVNIIDAFLPVVSPGSSLVCIASSAGHMYKFSENLEQHLATAPREKIVDHPDITSTTRVSAYSLAKRGNTLRVQRAALAYGLKGARINTISPGVTHTPLAQAELAGDLGDSVRSLVAAAAFQRLGTTFEIAAAAAFLCSSDASFVTGTDLLVDGGVIAGKAWGPKAGK</sequence>
<dbReference type="Proteomes" id="UP000054466">
    <property type="component" value="Unassembled WGS sequence"/>
</dbReference>
<dbReference type="InterPro" id="IPR002347">
    <property type="entry name" value="SDR_fam"/>
</dbReference>
<reference evidence="3 4" key="1">
    <citation type="submission" date="2015-01" db="EMBL/GenBank/DDBJ databases">
        <title>The Genome Sequence of Cladophialophora immunda CBS83496.</title>
        <authorList>
            <consortium name="The Broad Institute Genomics Platform"/>
            <person name="Cuomo C."/>
            <person name="de Hoog S."/>
            <person name="Gorbushina A."/>
            <person name="Stielow B."/>
            <person name="Teixiera M."/>
            <person name="Abouelleil A."/>
            <person name="Chapman S.B."/>
            <person name="Priest M."/>
            <person name="Young S.K."/>
            <person name="Wortman J."/>
            <person name="Nusbaum C."/>
            <person name="Birren B."/>
        </authorList>
    </citation>
    <scope>NUCLEOTIDE SEQUENCE [LARGE SCALE GENOMIC DNA]</scope>
    <source>
        <strain evidence="3 4">CBS 83496</strain>
    </source>
</reference>
<dbReference type="Gene3D" id="3.40.50.720">
    <property type="entry name" value="NAD(P)-binding Rossmann-like Domain"/>
    <property type="match status" value="1"/>
</dbReference>
<dbReference type="InterPro" id="IPR036291">
    <property type="entry name" value="NAD(P)-bd_dom_sf"/>
</dbReference>
<organism evidence="3 4">
    <name type="scientific">Cladophialophora immunda</name>
    <dbReference type="NCBI Taxonomy" id="569365"/>
    <lineage>
        <taxon>Eukaryota</taxon>
        <taxon>Fungi</taxon>
        <taxon>Dikarya</taxon>
        <taxon>Ascomycota</taxon>
        <taxon>Pezizomycotina</taxon>
        <taxon>Eurotiomycetes</taxon>
        <taxon>Chaetothyriomycetidae</taxon>
        <taxon>Chaetothyriales</taxon>
        <taxon>Herpotrichiellaceae</taxon>
        <taxon>Cladophialophora</taxon>
    </lineage>
</organism>
<dbReference type="PANTHER" id="PTHR24321:SF8">
    <property type="entry name" value="ESTRADIOL 17-BETA-DEHYDROGENASE 8-RELATED"/>
    <property type="match status" value="1"/>
</dbReference>
<dbReference type="SUPFAM" id="SSF51735">
    <property type="entry name" value="NAD(P)-binding Rossmann-fold domains"/>
    <property type="match status" value="1"/>
</dbReference>
<dbReference type="NCBIfam" id="NF005395">
    <property type="entry name" value="PRK06940.1"/>
    <property type="match status" value="1"/>
</dbReference>
<proteinExistence type="inferred from homology"/>
<dbReference type="PRINTS" id="PR00081">
    <property type="entry name" value="GDHRDH"/>
</dbReference>
<dbReference type="EMBL" id="KN847042">
    <property type="protein sequence ID" value="KIW29381.1"/>
    <property type="molecule type" value="Genomic_DNA"/>
</dbReference>
<dbReference type="VEuPathDB" id="FungiDB:PV07_05199"/>
<dbReference type="GO" id="GO:0016491">
    <property type="term" value="F:oxidoreductase activity"/>
    <property type="evidence" value="ECO:0007669"/>
    <property type="project" value="UniProtKB-KW"/>
</dbReference>
<dbReference type="OrthoDB" id="5840532at2759"/>
<keyword evidence="2" id="KW-0560">Oxidoreductase</keyword>
<dbReference type="STRING" id="569365.A0A0D1ZN52"/>
<dbReference type="Pfam" id="PF13561">
    <property type="entry name" value="adh_short_C2"/>
    <property type="match status" value="1"/>
</dbReference>
<dbReference type="AlphaFoldDB" id="A0A0D1ZN52"/>
<comment type="similarity">
    <text evidence="1">Belongs to the short-chain dehydrogenases/reductases (SDR) family.</text>
</comment>
<evidence type="ECO:0000256" key="2">
    <source>
        <dbReference type="ARBA" id="ARBA00023002"/>
    </source>
</evidence>
<protein>
    <submittedName>
        <fullName evidence="3">Uncharacterized protein</fullName>
    </submittedName>
</protein>
<dbReference type="Pfam" id="PF00106">
    <property type="entry name" value="adh_short"/>
    <property type="match status" value="1"/>
</dbReference>
<accession>A0A0D1ZN52</accession>
<keyword evidence="4" id="KW-1185">Reference proteome</keyword>
<dbReference type="PANTHER" id="PTHR24321">
    <property type="entry name" value="DEHYDROGENASES, SHORT CHAIN"/>
    <property type="match status" value="1"/>
</dbReference>
<gene>
    <name evidence="3" type="ORF">PV07_05199</name>
</gene>
<evidence type="ECO:0000256" key="1">
    <source>
        <dbReference type="ARBA" id="ARBA00006484"/>
    </source>
</evidence>
<dbReference type="GeneID" id="27344393"/>
<evidence type="ECO:0000313" key="3">
    <source>
        <dbReference type="EMBL" id="KIW29381.1"/>
    </source>
</evidence>
<name>A0A0D1ZN52_9EURO</name>
<dbReference type="HOGENOM" id="CLU_010194_42_1_1"/>